<dbReference type="InterPro" id="IPR022742">
    <property type="entry name" value="Hydrolase_4"/>
</dbReference>
<dbReference type="Pfam" id="PF02566">
    <property type="entry name" value="OsmC"/>
    <property type="match status" value="1"/>
</dbReference>
<dbReference type="Proteomes" id="UP001597295">
    <property type="component" value="Unassembled WGS sequence"/>
</dbReference>
<dbReference type="InterPro" id="IPR015946">
    <property type="entry name" value="KH_dom-like_a/b"/>
</dbReference>
<keyword evidence="2" id="KW-0378">Hydrolase</keyword>
<dbReference type="InterPro" id="IPR036102">
    <property type="entry name" value="OsmC/Ohrsf"/>
</dbReference>
<proteinExistence type="predicted"/>
<sequence>MPVERFDFPSADGIKLAARLDLPEGPVRAYALFAHCFTCGKDIHVAARIAAALAQRGIATIRFDFTGLGGSGGDFANTHFSSNLADLKAAIAHMRVTGRAPSLLIGHSLGGAAVLGIAGEIPEVRAVAVIGAPYDVGHIVHQFQDSVPEIEAKGEAQVNLAGRPFTIRKEFLEDVAQHDQQRRIAKLHRALLVLHSPIDDVVGIDNARQIYEAALHPKSFISLDNADHLLTRLADAQYAASVIAGWAERYLDAVPEPDAPPALPQGQVTVEESRRTKLEQLVTAGRHRYLADEPIEEGGQDAGPNPYDFLLSALGGCTSMTLRLYAERKQIPLDRVMVTLHHRRIPAEGDQPAHEMIEREILLTGPNLSAEDREKLLVIANKCPVHRTLTGDLRVETRLAL</sequence>
<gene>
    <name evidence="2" type="ORF">ACFSM5_19885</name>
</gene>
<dbReference type="Gene3D" id="3.40.50.1820">
    <property type="entry name" value="alpha/beta hydrolase"/>
    <property type="match status" value="1"/>
</dbReference>
<evidence type="ECO:0000313" key="3">
    <source>
        <dbReference type="Proteomes" id="UP001597295"/>
    </source>
</evidence>
<accession>A0ABW5DW39</accession>
<dbReference type="GO" id="GO:0016787">
    <property type="term" value="F:hydrolase activity"/>
    <property type="evidence" value="ECO:0007669"/>
    <property type="project" value="UniProtKB-KW"/>
</dbReference>
<organism evidence="2 3">
    <name type="scientific">Lacibacterium aquatile</name>
    <dbReference type="NCBI Taxonomy" id="1168082"/>
    <lineage>
        <taxon>Bacteria</taxon>
        <taxon>Pseudomonadati</taxon>
        <taxon>Pseudomonadota</taxon>
        <taxon>Alphaproteobacteria</taxon>
        <taxon>Rhodospirillales</taxon>
        <taxon>Rhodospirillaceae</taxon>
    </lineage>
</organism>
<dbReference type="PANTHER" id="PTHR39624">
    <property type="entry name" value="PROTEIN INVOLVED IN RIMO-MEDIATED BETA-METHYLTHIOLATION OF RIBOSOMAL PROTEIN S12 YCAO"/>
    <property type="match status" value="1"/>
</dbReference>
<evidence type="ECO:0000313" key="2">
    <source>
        <dbReference type="EMBL" id="MFD2265174.1"/>
    </source>
</evidence>
<reference evidence="3" key="1">
    <citation type="journal article" date="2019" name="Int. J. Syst. Evol. Microbiol.">
        <title>The Global Catalogue of Microorganisms (GCM) 10K type strain sequencing project: providing services to taxonomists for standard genome sequencing and annotation.</title>
        <authorList>
            <consortium name="The Broad Institute Genomics Platform"/>
            <consortium name="The Broad Institute Genome Sequencing Center for Infectious Disease"/>
            <person name="Wu L."/>
            <person name="Ma J."/>
        </authorList>
    </citation>
    <scope>NUCLEOTIDE SEQUENCE [LARGE SCALE GENOMIC DNA]</scope>
    <source>
        <strain evidence="3">CGMCC 1.19062</strain>
    </source>
</reference>
<comment type="caution">
    <text evidence="2">The sequence shown here is derived from an EMBL/GenBank/DDBJ whole genome shotgun (WGS) entry which is preliminary data.</text>
</comment>
<dbReference type="Gene3D" id="3.30.300.20">
    <property type="match status" value="1"/>
</dbReference>
<dbReference type="InterPro" id="IPR003718">
    <property type="entry name" value="OsmC/Ohr_fam"/>
</dbReference>
<dbReference type="PANTHER" id="PTHR39624:SF2">
    <property type="entry name" value="OSMC-LIKE PROTEIN"/>
    <property type="match status" value="1"/>
</dbReference>
<dbReference type="SUPFAM" id="SSF53474">
    <property type="entry name" value="alpha/beta-Hydrolases"/>
    <property type="match status" value="1"/>
</dbReference>
<dbReference type="InterPro" id="IPR029058">
    <property type="entry name" value="AB_hydrolase_fold"/>
</dbReference>
<protein>
    <submittedName>
        <fullName evidence="2">Alpha/beta fold hydrolase</fullName>
    </submittedName>
</protein>
<evidence type="ECO:0000259" key="1">
    <source>
        <dbReference type="Pfam" id="PF12146"/>
    </source>
</evidence>
<name>A0ABW5DW39_9PROT</name>
<dbReference type="RefSeq" id="WP_379878346.1">
    <property type="nucleotide sequence ID" value="NZ_JBHUIP010000016.1"/>
</dbReference>
<dbReference type="EMBL" id="JBHUIP010000016">
    <property type="protein sequence ID" value="MFD2265174.1"/>
    <property type="molecule type" value="Genomic_DNA"/>
</dbReference>
<keyword evidence="3" id="KW-1185">Reference proteome</keyword>
<dbReference type="Pfam" id="PF12146">
    <property type="entry name" value="Hydrolase_4"/>
    <property type="match status" value="1"/>
</dbReference>
<dbReference type="SUPFAM" id="SSF82784">
    <property type="entry name" value="OsmC-like"/>
    <property type="match status" value="1"/>
</dbReference>
<feature type="domain" description="Serine aminopeptidase S33" evidence="1">
    <location>
        <begin position="44"/>
        <end position="141"/>
    </location>
</feature>